<evidence type="ECO:0000313" key="10">
    <source>
        <dbReference type="EMBL" id="PSJ44217.1"/>
    </source>
</evidence>
<evidence type="ECO:0000256" key="3">
    <source>
        <dbReference type="ARBA" id="ARBA00022679"/>
    </source>
</evidence>
<dbReference type="AlphaFoldDB" id="A0A2P7R1Z2"/>
<dbReference type="RefSeq" id="WP_106453098.1">
    <property type="nucleotide sequence ID" value="NZ_PXYH01000008.1"/>
</dbReference>
<keyword evidence="5 9" id="KW-0448">Lipopolysaccharide biosynthesis</keyword>
<keyword evidence="7 9" id="KW-0472">Membrane</keyword>
<reference evidence="10 11" key="1">
    <citation type="submission" date="2018-03" db="EMBL/GenBank/DDBJ databases">
        <title>The draft genome of Zobellella taiwanensis JCM 13381.</title>
        <authorList>
            <person name="Liu L."/>
            <person name="Li L."/>
            <person name="Wang T."/>
            <person name="Zhang X."/>
            <person name="Liang L."/>
        </authorList>
    </citation>
    <scope>NUCLEOTIDE SEQUENCE [LARGE SCALE GENOMIC DNA]</scope>
    <source>
        <strain evidence="10 11">JCM 13381</strain>
    </source>
</reference>
<gene>
    <name evidence="9" type="primary">lpxL</name>
    <name evidence="10" type="ORF">C7I36_07475</name>
</gene>
<comment type="function">
    <text evidence="9">Catalyzes the transfer of an acyl chain from an acyl-[acyl-carrier-protein] (ACP) to a Kdo(2)-lipid IV(A) to form a Kdo(2)-(acyl)-lipid IV(A).</text>
</comment>
<dbReference type="UniPathway" id="UPA00030"/>
<keyword evidence="3 9" id="KW-0808">Transferase</keyword>
<keyword evidence="11" id="KW-1185">Reference proteome</keyword>
<dbReference type="NCBIfam" id="TIGR02207">
    <property type="entry name" value="lipid_A_htrB"/>
    <property type="match status" value="1"/>
</dbReference>
<evidence type="ECO:0000256" key="4">
    <source>
        <dbReference type="ARBA" id="ARBA00022692"/>
    </source>
</evidence>
<comment type="subcellular location">
    <subcellularLocation>
        <location evidence="9">Cell inner membrane</location>
        <topology evidence="9">Single-pass membrane protein</topology>
    </subcellularLocation>
</comment>
<dbReference type="GO" id="GO:0005886">
    <property type="term" value="C:plasma membrane"/>
    <property type="evidence" value="ECO:0007669"/>
    <property type="project" value="UniProtKB-SubCell"/>
</dbReference>
<evidence type="ECO:0000256" key="5">
    <source>
        <dbReference type="ARBA" id="ARBA00022985"/>
    </source>
</evidence>
<dbReference type="PIRSF" id="PIRSF026649">
    <property type="entry name" value="MsbB"/>
    <property type="match status" value="1"/>
</dbReference>
<evidence type="ECO:0000256" key="8">
    <source>
        <dbReference type="ARBA" id="ARBA00023315"/>
    </source>
</evidence>
<evidence type="ECO:0000313" key="11">
    <source>
        <dbReference type="Proteomes" id="UP000242181"/>
    </source>
</evidence>
<organism evidence="10 11">
    <name type="scientific">Zobellella taiwanensis</name>
    <dbReference type="NCBI Taxonomy" id="347535"/>
    <lineage>
        <taxon>Bacteria</taxon>
        <taxon>Pseudomonadati</taxon>
        <taxon>Pseudomonadota</taxon>
        <taxon>Gammaproteobacteria</taxon>
        <taxon>Aeromonadales</taxon>
        <taxon>Aeromonadaceae</taxon>
        <taxon>Zobellella</taxon>
    </lineage>
</organism>
<dbReference type="PANTHER" id="PTHR30606:SF9">
    <property type="entry name" value="LIPID A BIOSYNTHESIS LAUROYLTRANSFERASE"/>
    <property type="match status" value="1"/>
</dbReference>
<dbReference type="PANTHER" id="PTHR30606">
    <property type="entry name" value="LIPID A BIOSYNTHESIS LAUROYL ACYLTRANSFERASE"/>
    <property type="match status" value="1"/>
</dbReference>
<evidence type="ECO:0000256" key="2">
    <source>
        <dbReference type="ARBA" id="ARBA00022519"/>
    </source>
</evidence>
<dbReference type="EMBL" id="PXYH01000008">
    <property type="protein sequence ID" value="PSJ44217.1"/>
    <property type="molecule type" value="Genomic_DNA"/>
</dbReference>
<evidence type="ECO:0000256" key="9">
    <source>
        <dbReference type="HAMAP-Rule" id="MF_01942"/>
    </source>
</evidence>
<keyword evidence="8 9" id="KW-0012">Acyltransferase</keyword>
<comment type="caution">
    <text evidence="10">The sequence shown here is derived from an EMBL/GenBank/DDBJ whole genome shotgun (WGS) entry which is preliminary data.</text>
</comment>
<dbReference type="Pfam" id="PF03279">
    <property type="entry name" value="Lip_A_acyltrans"/>
    <property type="match status" value="1"/>
</dbReference>
<dbReference type="HAMAP" id="MF_01942">
    <property type="entry name" value="Lipid_A_LpxL_LpxP"/>
    <property type="match status" value="1"/>
</dbReference>
<comment type="pathway">
    <text evidence="9">Bacterial outer membrane biogenesis; lipopolysaccharide biosynthesis.</text>
</comment>
<dbReference type="InterPro" id="IPR011920">
    <property type="entry name" value="Lipid_A_LpxL_LpxP"/>
</dbReference>
<comment type="pathway">
    <text evidence="9">Glycolipid biosynthesis; KDO(2)-lipid A biosynthesis; KDO(2)-lipid A from CMP-3-deoxy-D-manno-octulosonate and lipid IV(A): step 3/4.</text>
</comment>
<evidence type="ECO:0000256" key="7">
    <source>
        <dbReference type="ARBA" id="ARBA00023136"/>
    </source>
</evidence>
<evidence type="ECO:0000256" key="1">
    <source>
        <dbReference type="ARBA" id="ARBA00022475"/>
    </source>
</evidence>
<name>A0A2P7R1Z2_9GAMM</name>
<feature type="short sequence motif" description="HXXXXD motif" evidence="9">
    <location>
        <begin position="135"/>
        <end position="140"/>
    </location>
</feature>
<dbReference type="GO" id="GO:0009245">
    <property type="term" value="P:lipid A biosynthetic process"/>
    <property type="evidence" value="ECO:0007669"/>
    <property type="project" value="InterPro"/>
</dbReference>
<dbReference type="Proteomes" id="UP000242181">
    <property type="component" value="Unassembled WGS sequence"/>
</dbReference>
<dbReference type="GO" id="GO:0009103">
    <property type="term" value="P:lipopolysaccharide biosynthetic process"/>
    <property type="evidence" value="ECO:0007669"/>
    <property type="project" value="UniProtKB-UniRule"/>
</dbReference>
<dbReference type="CDD" id="cd07984">
    <property type="entry name" value="LPLAT_LABLAT-like"/>
    <property type="match status" value="1"/>
</dbReference>
<comment type="catalytic activity">
    <reaction evidence="9">
        <text>an alpha-Kdo-(2-&gt;4)-alpha-Kdo-(2-&gt;6)-lipid IVA + a fatty acyl-[ACP] = an alpha-Kdo-(2-&gt;4)-alpha-Kdo-(2-&gt;6)-(acyl)-lipid IVA + holo-[ACP]</text>
        <dbReference type="Rhea" id="RHEA:69396"/>
        <dbReference type="Rhea" id="RHEA-COMP:9685"/>
        <dbReference type="Rhea" id="RHEA-COMP:14125"/>
        <dbReference type="ChEBI" id="CHEBI:64479"/>
        <dbReference type="ChEBI" id="CHEBI:138651"/>
        <dbReference type="ChEBI" id="CHEBI:176429"/>
        <dbReference type="ChEBI" id="CHEBI:176430"/>
        <dbReference type="EC" id="2.3.1.241"/>
    </reaction>
</comment>
<keyword evidence="6 9" id="KW-1133">Transmembrane helix</keyword>
<dbReference type="GO" id="GO:0008913">
    <property type="term" value="F:Kdo2-lipid IVA acyltransferase activity"/>
    <property type="evidence" value="ECO:0007669"/>
    <property type="project" value="UniProtKB-EC"/>
</dbReference>
<protein>
    <recommendedName>
        <fullName evidence="9">Lipid A biosynthesis acyltransferase</fullName>
        <ecNumber evidence="9">2.3.1.241</ecNumber>
    </recommendedName>
    <alternativeName>
        <fullName evidence="9">Kdo(2)-lipid IV(A) acyltransferase</fullName>
    </alternativeName>
</protein>
<keyword evidence="1 9" id="KW-1003">Cell membrane</keyword>
<dbReference type="EC" id="2.3.1.241" evidence="9"/>
<evidence type="ECO:0000256" key="6">
    <source>
        <dbReference type="ARBA" id="ARBA00022989"/>
    </source>
</evidence>
<comment type="similarity">
    <text evidence="9">Belongs to the LpxL/LpxM/LpxP family.</text>
</comment>
<sequence>MHDSRLPPFRAALLHPRYALNWLGLCLLWLLVTLLPWRLQMALGRGLGRLSMNVLKSRVKVARRNLELALPELTLAEREHLLRGNFESVGCAVFETGMAWFWPHWRVRALTRMEGTEHVDAAAAKGQGMLLLSAHFLTLELNARQFGLYRPGVGVYRPNTNPVLEYAQVHGRCRSNKYLVDRLDIKGMLRALRAGDALWYAPDHDYGRHASVFVPFFAVDKAATITGTATLARVKHTVTLPCFTLREKDGYRLIIQPPLAGFPTGDDEADAIAGNRVLEAAIRLAPEQYMWLHRRFKTTPRGVASRY</sequence>
<feature type="transmembrane region" description="Helical" evidence="9">
    <location>
        <begin position="20"/>
        <end position="39"/>
    </location>
</feature>
<keyword evidence="4 9" id="KW-0812">Transmembrane</keyword>
<dbReference type="InterPro" id="IPR004960">
    <property type="entry name" value="LipA_acyltrans"/>
</dbReference>
<dbReference type="UniPathway" id="UPA00360">
    <property type="reaction ID" value="UER00485"/>
</dbReference>
<accession>A0A2P7R1Z2</accession>
<dbReference type="OrthoDB" id="9803456at2"/>
<dbReference type="GO" id="GO:0036104">
    <property type="term" value="P:Kdo2-lipid A biosynthetic process"/>
    <property type="evidence" value="ECO:0007669"/>
    <property type="project" value="UniProtKB-UniRule"/>
</dbReference>
<keyword evidence="2 9" id="KW-0997">Cell inner membrane</keyword>
<dbReference type="NCBIfam" id="NF005340">
    <property type="entry name" value="PRK06860.1"/>
    <property type="match status" value="1"/>
</dbReference>
<proteinExistence type="inferred from homology"/>